<organism evidence="1">
    <name type="scientific">Singulisphaera sp. Ch08</name>
    <dbReference type="NCBI Taxonomy" id="3120278"/>
    <lineage>
        <taxon>Bacteria</taxon>
        <taxon>Pseudomonadati</taxon>
        <taxon>Planctomycetota</taxon>
        <taxon>Planctomycetia</taxon>
        <taxon>Isosphaerales</taxon>
        <taxon>Isosphaeraceae</taxon>
        <taxon>Singulisphaera</taxon>
    </lineage>
</organism>
<evidence type="ECO:0000313" key="1">
    <source>
        <dbReference type="EMBL" id="XBH04579.1"/>
    </source>
</evidence>
<gene>
    <name evidence="1" type="ORF">V5E97_00795</name>
</gene>
<proteinExistence type="predicted"/>
<reference evidence="1" key="1">
    <citation type="submission" date="2024-05" db="EMBL/GenBank/DDBJ databases">
        <title>Planctomycetes of the genus Singulisphaera possess chitinolytic capabilities.</title>
        <authorList>
            <person name="Ivanova A."/>
        </authorList>
    </citation>
    <scope>NUCLEOTIDE SEQUENCE</scope>
    <source>
        <strain evidence="1">Ch08T</strain>
    </source>
</reference>
<name>A0AAU7CGU5_9BACT</name>
<dbReference type="RefSeq" id="WP_406697364.1">
    <property type="nucleotide sequence ID" value="NZ_CP155447.1"/>
</dbReference>
<sequence>MILLVLSCGPFAVRHAGAGVTVSDVVNLGEVCDARTSEQGAHGGTQSRVCRTSHGTYATYLGNDANDKAVLHVVRIRDGHPTRLLTTPTSVAGSNGVHVVCDADEQVYVIAAGSKFIDGAERALLTAYHVDRNTGATTKYSETVAFGKGSSYGYSSVSIDPARRDVHVLYSGGDAPGYFAWVRFDMAGKRWATKAVVAELAYRHCYNYGFADGRGGMVILSERDIRNATAGIIPSDKGRKIDADYVWDELRLFYIGDVAKPDYKTVDVEPAVYDKEAGLYPIVQNNWKGDTYLDAQGRLHVLYFSDDNNRKRGSFNRHAIFDAGGKCIRNALLPFQEDSAMRMAQSTDGRHYIIAIPYSQPARVQVWGATDAEGAGYALEVEKRLSKRIKPSYAGLAVSCPRNGSRQDDQIDCLFPADKDYHHFTIRLKSE</sequence>
<dbReference type="SUPFAM" id="SSF82171">
    <property type="entry name" value="DPP6 N-terminal domain-like"/>
    <property type="match status" value="1"/>
</dbReference>
<dbReference type="AlphaFoldDB" id="A0AAU7CGU5"/>
<protein>
    <submittedName>
        <fullName evidence="1">Uncharacterized protein</fullName>
    </submittedName>
</protein>
<accession>A0AAU7CGU5</accession>
<dbReference type="EMBL" id="CP155447">
    <property type="protein sequence ID" value="XBH04579.1"/>
    <property type="molecule type" value="Genomic_DNA"/>
</dbReference>